<dbReference type="AlphaFoldDB" id="A0A1F6C4H6"/>
<accession>A0A1F6C4H6</accession>
<dbReference type="EMBL" id="MFKF01000416">
    <property type="protein sequence ID" value="OGG44095.1"/>
    <property type="molecule type" value="Genomic_DNA"/>
</dbReference>
<evidence type="ECO:0000313" key="2">
    <source>
        <dbReference type="Proteomes" id="UP000178606"/>
    </source>
</evidence>
<organism evidence="1 2">
    <name type="scientific">Handelsmanbacteria sp. (strain RIFCSPLOWO2_12_FULL_64_10)</name>
    <dbReference type="NCBI Taxonomy" id="1817868"/>
    <lineage>
        <taxon>Bacteria</taxon>
        <taxon>Candidatus Handelsmaniibacteriota</taxon>
    </lineage>
</organism>
<evidence type="ECO:0000313" key="1">
    <source>
        <dbReference type="EMBL" id="OGG44095.1"/>
    </source>
</evidence>
<sequence length="99" mass="10660">MNHHQYVCADCYGKERKRTPATRKTYRAHGETYYCDAHAPEQAVPLGGACAPTAVQVKDAFGKPALLFGLPIFVTVEGGDVAAAEQVARGLAPESELRN</sequence>
<name>A0A1F6C4H6_HANXR</name>
<comment type="caution">
    <text evidence="1">The sequence shown here is derived from an EMBL/GenBank/DDBJ whole genome shotgun (WGS) entry which is preliminary data.</text>
</comment>
<protein>
    <submittedName>
        <fullName evidence="1">Uncharacterized protein</fullName>
    </submittedName>
</protein>
<reference evidence="1 2" key="1">
    <citation type="journal article" date="2016" name="Nat. Commun.">
        <title>Thousands of microbial genomes shed light on interconnected biogeochemical processes in an aquifer system.</title>
        <authorList>
            <person name="Anantharaman K."/>
            <person name="Brown C.T."/>
            <person name="Hug L.A."/>
            <person name="Sharon I."/>
            <person name="Castelle C.J."/>
            <person name="Probst A.J."/>
            <person name="Thomas B.C."/>
            <person name="Singh A."/>
            <person name="Wilkins M.J."/>
            <person name="Karaoz U."/>
            <person name="Brodie E.L."/>
            <person name="Williams K.H."/>
            <person name="Hubbard S.S."/>
            <person name="Banfield J.F."/>
        </authorList>
    </citation>
    <scope>NUCLEOTIDE SEQUENCE [LARGE SCALE GENOMIC DNA]</scope>
    <source>
        <strain evidence="2">RIFCSPLOWO2_12_FULL_64_10</strain>
    </source>
</reference>
<dbReference type="Proteomes" id="UP000178606">
    <property type="component" value="Unassembled WGS sequence"/>
</dbReference>
<gene>
    <name evidence="1" type="ORF">A3F84_27680</name>
</gene>
<proteinExistence type="predicted"/>